<feature type="domain" description="RING-CH-type" evidence="6">
    <location>
        <begin position="252"/>
        <end position="314"/>
    </location>
</feature>
<dbReference type="InterPro" id="IPR011016">
    <property type="entry name" value="Znf_RING-CH"/>
</dbReference>
<feature type="transmembrane region" description="Helical" evidence="5">
    <location>
        <begin position="430"/>
        <end position="452"/>
    </location>
</feature>
<keyword evidence="5" id="KW-0472">Membrane</keyword>
<name>A0AAW1IP45_SAPOF</name>
<keyword evidence="1" id="KW-0479">Metal-binding</keyword>
<evidence type="ECO:0000256" key="4">
    <source>
        <dbReference type="SAM" id="MobiDB-lite"/>
    </source>
</evidence>
<dbReference type="PANTHER" id="PTHR46158">
    <property type="entry name" value="OS02G0165000 PROTEIN"/>
    <property type="match status" value="1"/>
</dbReference>
<evidence type="ECO:0000259" key="6">
    <source>
        <dbReference type="PROSITE" id="PS51292"/>
    </source>
</evidence>
<keyword evidence="3" id="KW-0862">Zinc</keyword>
<organism evidence="7 8">
    <name type="scientific">Saponaria officinalis</name>
    <name type="common">Common soapwort</name>
    <name type="synonym">Lychnis saponaria</name>
    <dbReference type="NCBI Taxonomy" id="3572"/>
    <lineage>
        <taxon>Eukaryota</taxon>
        <taxon>Viridiplantae</taxon>
        <taxon>Streptophyta</taxon>
        <taxon>Embryophyta</taxon>
        <taxon>Tracheophyta</taxon>
        <taxon>Spermatophyta</taxon>
        <taxon>Magnoliopsida</taxon>
        <taxon>eudicotyledons</taxon>
        <taxon>Gunneridae</taxon>
        <taxon>Pentapetalae</taxon>
        <taxon>Caryophyllales</taxon>
        <taxon>Caryophyllaceae</taxon>
        <taxon>Caryophylleae</taxon>
        <taxon>Saponaria</taxon>
    </lineage>
</organism>
<dbReference type="InterPro" id="IPR013083">
    <property type="entry name" value="Znf_RING/FYVE/PHD"/>
</dbReference>
<feature type="compositionally biased region" description="Basic residues" evidence="4">
    <location>
        <begin position="472"/>
        <end position="492"/>
    </location>
</feature>
<keyword evidence="8" id="KW-1185">Reference proteome</keyword>
<dbReference type="SUPFAM" id="SSF57850">
    <property type="entry name" value="RING/U-box"/>
    <property type="match status" value="1"/>
</dbReference>
<evidence type="ECO:0000256" key="1">
    <source>
        <dbReference type="ARBA" id="ARBA00022723"/>
    </source>
</evidence>
<dbReference type="AlphaFoldDB" id="A0AAW1IP45"/>
<dbReference type="CDD" id="cd16495">
    <property type="entry name" value="RING_CH-C4HC3_MARCH"/>
    <property type="match status" value="1"/>
</dbReference>
<reference evidence="7" key="1">
    <citation type="submission" date="2024-03" db="EMBL/GenBank/DDBJ databases">
        <title>WGS assembly of Saponaria officinalis var. Norfolk2.</title>
        <authorList>
            <person name="Jenkins J."/>
            <person name="Shu S."/>
            <person name="Grimwood J."/>
            <person name="Barry K."/>
            <person name="Goodstein D."/>
            <person name="Schmutz J."/>
            <person name="Leebens-Mack J."/>
            <person name="Osbourn A."/>
        </authorList>
    </citation>
    <scope>NUCLEOTIDE SEQUENCE [LARGE SCALE GENOMIC DNA]</scope>
    <source>
        <strain evidence="7">JIC</strain>
    </source>
</reference>
<evidence type="ECO:0000256" key="5">
    <source>
        <dbReference type="SAM" id="Phobius"/>
    </source>
</evidence>
<feature type="transmembrane region" description="Helical" evidence="5">
    <location>
        <begin position="344"/>
        <end position="363"/>
    </location>
</feature>
<keyword evidence="5" id="KW-0812">Transmembrane</keyword>
<gene>
    <name evidence="7" type="ORF">RND81_09G192600</name>
</gene>
<evidence type="ECO:0000256" key="2">
    <source>
        <dbReference type="ARBA" id="ARBA00022771"/>
    </source>
</evidence>
<dbReference type="GO" id="GO:0008270">
    <property type="term" value="F:zinc ion binding"/>
    <property type="evidence" value="ECO:0007669"/>
    <property type="project" value="UniProtKB-KW"/>
</dbReference>
<dbReference type="SMART" id="SM00744">
    <property type="entry name" value="RINGv"/>
    <property type="match status" value="1"/>
</dbReference>
<keyword evidence="2" id="KW-0863">Zinc-finger</keyword>
<feature type="transmembrane region" description="Helical" evidence="5">
    <location>
        <begin position="375"/>
        <end position="398"/>
    </location>
</feature>
<dbReference type="PROSITE" id="PS51292">
    <property type="entry name" value="ZF_RING_CH"/>
    <property type="match status" value="1"/>
</dbReference>
<evidence type="ECO:0000313" key="7">
    <source>
        <dbReference type="EMBL" id="KAK9691367.1"/>
    </source>
</evidence>
<dbReference type="EMBL" id="JBDFQZ010000009">
    <property type="protein sequence ID" value="KAK9691367.1"/>
    <property type="molecule type" value="Genomic_DNA"/>
</dbReference>
<evidence type="ECO:0000256" key="3">
    <source>
        <dbReference type="ARBA" id="ARBA00022833"/>
    </source>
</evidence>
<dbReference type="Gene3D" id="3.30.40.10">
    <property type="entry name" value="Zinc/RING finger domain, C3HC4 (zinc finger)"/>
    <property type="match status" value="1"/>
</dbReference>
<dbReference type="PANTHER" id="PTHR46158:SF2">
    <property type="entry name" value="OS02G0165000 PROTEIN"/>
    <property type="match status" value="1"/>
</dbReference>
<feature type="region of interest" description="Disordered" evidence="4">
    <location>
        <begin position="466"/>
        <end position="492"/>
    </location>
</feature>
<keyword evidence="5" id="KW-1133">Transmembrane helix</keyword>
<sequence>MEISVIHLIDDVVVDDNNNNNCETHQISTDLQIEDTDESTSGRHSRRPNLSPLEIPARAVGHDVASTIRTDNPTLPSPFSVRAGLPPRPCSAGFRSSMRNMLPQRNQSTKSTSEDGEKAVLIFSGMPKSEFPSEKPCTSRSFSLKHVFSSPSTKRACSLPVTPLANSDSKPEPDRNVTVIIDHQNTSNQDALLPMKRSFSVPVKLKNPSLKRLGSTGGVIRVVPVTPHVEEYISSENDAAVSDNENEEASEDIPEEEAVCRICLVELSEGGDALKLECSCKGELALAHKECAVKWFTIKGNKICDVCQQDVKNLPVTLLRVQSRPMQRRSSTIQEQAEATSYRVWQDIPILVILSMLAYFCFLEQLLVSDLGPRALAVSLPSSCVLGVLSSIIASTMAVSKGYIWAYASFQFSIVVLFAHIFYTLLKVNALLSILLSSFTGFGIAISTNALIVEYLRWRASSGRLSSQHPVNRSRHPQQHHRNHHHRHVHQTRQHSVHVVELSMDPVHQFGHESRVQHT</sequence>
<evidence type="ECO:0000313" key="8">
    <source>
        <dbReference type="Proteomes" id="UP001443914"/>
    </source>
</evidence>
<comment type="caution">
    <text evidence="7">The sequence shown here is derived from an EMBL/GenBank/DDBJ whole genome shotgun (WGS) entry which is preliminary data.</text>
</comment>
<protein>
    <recommendedName>
        <fullName evidence="6">RING-CH-type domain-containing protein</fullName>
    </recommendedName>
</protein>
<feature type="region of interest" description="Disordered" evidence="4">
    <location>
        <begin position="30"/>
        <end position="52"/>
    </location>
</feature>
<accession>A0AAW1IP45</accession>
<proteinExistence type="predicted"/>
<feature type="transmembrane region" description="Helical" evidence="5">
    <location>
        <begin position="404"/>
        <end position="423"/>
    </location>
</feature>
<dbReference type="Proteomes" id="UP001443914">
    <property type="component" value="Unassembled WGS sequence"/>
</dbReference>
<dbReference type="Pfam" id="PF12906">
    <property type="entry name" value="RINGv"/>
    <property type="match status" value="1"/>
</dbReference>